<gene>
    <name evidence="1" type="ORF">DFP72DRAFT_827157</name>
</gene>
<name>A0A8H6LU04_9AGAR</name>
<accession>A0A8H6LU04</accession>
<comment type="caution">
    <text evidence="1">The sequence shown here is derived from an EMBL/GenBank/DDBJ whole genome shotgun (WGS) entry which is preliminary data.</text>
</comment>
<keyword evidence="2" id="KW-1185">Reference proteome</keyword>
<reference evidence="1 2" key="1">
    <citation type="submission" date="2020-07" db="EMBL/GenBank/DDBJ databases">
        <title>Comparative genomics of pyrophilous fungi reveals a link between fire events and developmental genes.</title>
        <authorList>
            <consortium name="DOE Joint Genome Institute"/>
            <person name="Steindorff A.S."/>
            <person name="Carver A."/>
            <person name="Calhoun S."/>
            <person name="Stillman K."/>
            <person name="Liu H."/>
            <person name="Lipzen A."/>
            <person name="Pangilinan J."/>
            <person name="Labutti K."/>
            <person name="Bruns T.D."/>
            <person name="Grigoriev I.V."/>
        </authorList>
    </citation>
    <scope>NUCLEOTIDE SEQUENCE [LARGE SCALE GENOMIC DNA]</scope>
    <source>
        <strain evidence="1 2">CBS 144469</strain>
    </source>
</reference>
<dbReference type="Proteomes" id="UP000521943">
    <property type="component" value="Unassembled WGS sequence"/>
</dbReference>
<sequence length="494" mass="55523">MELGGIYPTPHDHDQAQWSDAIAENVEQFSELHTPELANDTFPESVSWAIANATTSDVVRLSSLAPRPGSPVIRPRYRRVESPLPLIAEEHEEVRAQAHLHHRRPPSSALAFPSEDIQHQILALATWTLDYCLSILGPVIRLLRFPLSLVLFFYIMASTTARIASTVSTALSPICHIPGMSSISGCRWAMKDVKHQEDRTIAWADYPGLVEVQSKTFEQMIDESIETSSLSLDIKKTEVATADLVALIRLSDLASRDSLATILGDLIMDAKSAGRSLHRLDAKMNGALDSIMAMNDYAYTRIEETRAQSTGKLSVVLWKSQGAIDTVVMDTFKDAMDVLSNHLERLLLETEVIYESLDRLDERLHTLRDIVGREDERATAGKEELLSYLWTKLGGNRKDLKNFDRNLKILRDLALHRRKASAHVVATIHTLRGVSEDLEDMRERVAAPNLAGSKIAPEVHMKSIRNGLERLQDRRFRARKIEEAVLRRDLEGHK</sequence>
<dbReference type="OrthoDB" id="4179406at2759"/>
<dbReference type="AlphaFoldDB" id="A0A8H6LU04"/>
<organism evidence="1 2">
    <name type="scientific">Ephemerocybe angulata</name>
    <dbReference type="NCBI Taxonomy" id="980116"/>
    <lineage>
        <taxon>Eukaryota</taxon>
        <taxon>Fungi</taxon>
        <taxon>Dikarya</taxon>
        <taxon>Basidiomycota</taxon>
        <taxon>Agaricomycotina</taxon>
        <taxon>Agaricomycetes</taxon>
        <taxon>Agaricomycetidae</taxon>
        <taxon>Agaricales</taxon>
        <taxon>Agaricineae</taxon>
        <taxon>Psathyrellaceae</taxon>
        <taxon>Ephemerocybe</taxon>
    </lineage>
</organism>
<evidence type="ECO:0000313" key="2">
    <source>
        <dbReference type="Proteomes" id="UP000521943"/>
    </source>
</evidence>
<protein>
    <submittedName>
        <fullName evidence="1">Uncharacterized protein</fullName>
    </submittedName>
</protein>
<evidence type="ECO:0000313" key="1">
    <source>
        <dbReference type="EMBL" id="KAF6743778.1"/>
    </source>
</evidence>
<proteinExistence type="predicted"/>
<dbReference type="EMBL" id="JACGCI010000136">
    <property type="protein sequence ID" value="KAF6743778.1"/>
    <property type="molecule type" value="Genomic_DNA"/>
</dbReference>